<name>A0A1H8D4H0_9RHOB</name>
<organism evidence="2 3">
    <name type="scientific">Pseudorhodobacter antarcticus</name>
    <dbReference type="NCBI Taxonomy" id="1077947"/>
    <lineage>
        <taxon>Bacteria</taxon>
        <taxon>Pseudomonadati</taxon>
        <taxon>Pseudomonadota</taxon>
        <taxon>Alphaproteobacteria</taxon>
        <taxon>Rhodobacterales</taxon>
        <taxon>Paracoccaceae</taxon>
        <taxon>Pseudorhodobacter</taxon>
    </lineage>
</organism>
<dbReference type="PROSITE" id="PS51257">
    <property type="entry name" value="PROKAR_LIPOPROTEIN"/>
    <property type="match status" value="1"/>
</dbReference>
<evidence type="ECO:0000313" key="2">
    <source>
        <dbReference type="EMBL" id="SEN02099.1"/>
    </source>
</evidence>
<proteinExistence type="predicted"/>
<dbReference type="RefSeq" id="WP_050518430.1">
    <property type="nucleotide sequence ID" value="NZ_FOCO01000006.1"/>
</dbReference>
<evidence type="ECO:0000313" key="3">
    <source>
        <dbReference type="Proteomes" id="UP000183002"/>
    </source>
</evidence>
<evidence type="ECO:0000256" key="1">
    <source>
        <dbReference type="SAM" id="SignalP"/>
    </source>
</evidence>
<dbReference type="EMBL" id="FOCO01000006">
    <property type="protein sequence ID" value="SEN02099.1"/>
    <property type="molecule type" value="Genomic_DNA"/>
</dbReference>
<dbReference type="STRING" id="1077947.SAMN05216227_100670"/>
<sequence>MKTPLITALCASLALGACATISNSRINPFNWFGGSEEVAMVSPDGKPADTRQLVSQVTVLVLEKMPGGVIVRATGLPPVQGFWDAELVARPVEDGKLTYDFRVFPPIIATNVSTPRSREVTVATYISDIKLAGVREITVQGAANARASRR</sequence>
<reference evidence="2 3" key="1">
    <citation type="submission" date="2016-10" db="EMBL/GenBank/DDBJ databases">
        <authorList>
            <person name="de Groot N.N."/>
        </authorList>
    </citation>
    <scope>NUCLEOTIDE SEQUENCE [LARGE SCALE GENOMIC DNA]</scope>
    <source>
        <strain evidence="2 3">CGMCC 1.10836</strain>
    </source>
</reference>
<gene>
    <name evidence="2" type="ORF">SAMN05216227_100670</name>
</gene>
<keyword evidence="3" id="KW-1185">Reference proteome</keyword>
<accession>A0A1H8D4H0</accession>
<dbReference type="Proteomes" id="UP000183002">
    <property type="component" value="Unassembled WGS sequence"/>
</dbReference>
<evidence type="ECO:0008006" key="4">
    <source>
        <dbReference type="Google" id="ProtNLM"/>
    </source>
</evidence>
<feature type="signal peptide" evidence="1">
    <location>
        <begin position="1"/>
        <end position="19"/>
    </location>
</feature>
<dbReference type="AlphaFoldDB" id="A0A1H8D4H0"/>
<keyword evidence="1" id="KW-0732">Signal</keyword>
<dbReference type="OrthoDB" id="7773807at2"/>
<protein>
    <recommendedName>
        <fullName evidence="4">Lipoprotein</fullName>
    </recommendedName>
</protein>
<feature type="chain" id="PRO_5010332957" description="Lipoprotein" evidence="1">
    <location>
        <begin position="20"/>
        <end position="150"/>
    </location>
</feature>